<evidence type="ECO:0000256" key="4">
    <source>
        <dbReference type="PROSITE-ProRule" id="PRU00169"/>
    </source>
</evidence>
<accession>A0A3N5DK91</accession>
<feature type="domain" description="Response regulatory" evidence="6">
    <location>
        <begin position="6"/>
        <end position="122"/>
    </location>
</feature>
<protein>
    <submittedName>
        <fullName evidence="7">DNA-binding response regulator</fullName>
    </submittedName>
</protein>
<keyword evidence="1" id="KW-0805">Transcription regulation</keyword>
<evidence type="ECO:0000313" key="7">
    <source>
        <dbReference type="EMBL" id="RPF71175.1"/>
    </source>
</evidence>
<evidence type="ECO:0000259" key="5">
    <source>
        <dbReference type="PROSITE" id="PS50043"/>
    </source>
</evidence>
<dbReference type="Proteomes" id="UP000275232">
    <property type="component" value="Unassembled WGS sequence"/>
</dbReference>
<dbReference type="InterPro" id="IPR011006">
    <property type="entry name" value="CheY-like_superfamily"/>
</dbReference>
<dbReference type="PRINTS" id="PR00038">
    <property type="entry name" value="HTHLUXR"/>
</dbReference>
<dbReference type="GO" id="GO:0000160">
    <property type="term" value="P:phosphorelay signal transduction system"/>
    <property type="evidence" value="ECO:0007669"/>
    <property type="project" value="InterPro"/>
</dbReference>
<dbReference type="Pfam" id="PF00196">
    <property type="entry name" value="GerE"/>
    <property type="match status" value="1"/>
</dbReference>
<keyword evidence="2 7" id="KW-0238">DNA-binding</keyword>
<dbReference type="Gene3D" id="3.40.50.2300">
    <property type="match status" value="1"/>
</dbReference>
<dbReference type="GO" id="GO:0006355">
    <property type="term" value="P:regulation of DNA-templated transcription"/>
    <property type="evidence" value="ECO:0007669"/>
    <property type="project" value="InterPro"/>
</dbReference>
<dbReference type="AlphaFoldDB" id="A0A3N5DK91"/>
<dbReference type="PROSITE" id="PS50043">
    <property type="entry name" value="HTH_LUXR_2"/>
    <property type="match status" value="1"/>
</dbReference>
<dbReference type="SUPFAM" id="SSF52172">
    <property type="entry name" value="CheY-like"/>
    <property type="match status" value="1"/>
</dbReference>
<name>A0A3N5DK91_9SPHN</name>
<keyword evidence="3" id="KW-0804">Transcription</keyword>
<evidence type="ECO:0000256" key="3">
    <source>
        <dbReference type="ARBA" id="ARBA00023163"/>
    </source>
</evidence>
<evidence type="ECO:0000313" key="8">
    <source>
        <dbReference type="Proteomes" id="UP000275232"/>
    </source>
</evidence>
<keyword evidence="4" id="KW-0597">Phosphoprotein</keyword>
<dbReference type="CDD" id="cd06170">
    <property type="entry name" value="LuxR_C_like"/>
    <property type="match status" value="1"/>
</dbReference>
<dbReference type="InterPro" id="IPR016032">
    <property type="entry name" value="Sig_transdc_resp-reg_C-effctor"/>
</dbReference>
<feature type="modified residue" description="4-aspartylphosphate" evidence="4">
    <location>
        <position position="58"/>
    </location>
</feature>
<organism evidence="7 8">
    <name type="scientific">Aurantiacibacter spongiae</name>
    <dbReference type="NCBI Taxonomy" id="2488860"/>
    <lineage>
        <taxon>Bacteria</taxon>
        <taxon>Pseudomonadati</taxon>
        <taxon>Pseudomonadota</taxon>
        <taxon>Alphaproteobacteria</taxon>
        <taxon>Sphingomonadales</taxon>
        <taxon>Erythrobacteraceae</taxon>
        <taxon>Aurantiacibacter</taxon>
    </lineage>
</organism>
<dbReference type="OrthoDB" id="9814495at2"/>
<gene>
    <name evidence="7" type="ORF">EG799_05775</name>
</gene>
<dbReference type="PROSITE" id="PS50110">
    <property type="entry name" value="RESPONSE_REGULATORY"/>
    <property type="match status" value="1"/>
</dbReference>
<evidence type="ECO:0000256" key="1">
    <source>
        <dbReference type="ARBA" id="ARBA00023015"/>
    </source>
</evidence>
<dbReference type="EMBL" id="RPFZ01000001">
    <property type="protein sequence ID" value="RPF71175.1"/>
    <property type="molecule type" value="Genomic_DNA"/>
</dbReference>
<keyword evidence="8" id="KW-1185">Reference proteome</keyword>
<dbReference type="PANTHER" id="PTHR44688:SF16">
    <property type="entry name" value="DNA-BINDING TRANSCRIPTIONAL ACTIVATOR DEVR_DOSR"/>
    <property type="match status" value="1"/>
</dbReference>
<dbReference type="SMART" id="SM00421">
    <property type="entry name" value="HTH_LUXR"/>
    <property type="match status" value="1"/>
</dbReference>
<dbReference type="PROSITE" id="PS00622">
    <property type="entry name" value="HTH_LUXR_1"/>
    <property type="match status" value="1"/>
</dbReference>
<reference evidence="7 8" key="1">
    <citation type="submission" date="2018-11" db="EMBL/GenBank/DDBJ databases">
        <title>Erythrobacter spongiae sp. nov., isolated from a marine sponge.</title>
        <authorList>
            <person name="Zhuang L."/>
            <person name="Luo L."/>
        </authorList>
    </citation>
    <scope>NUCLEOTIDE SEQUENCE [LARGE SCALE GENOMIC DNA]</scope>
    <source>
        <strain evidence="7 8">HN-E23</strain>
    </source>
</reference>
<dbReference type="InterPro" id="IPR000792">
    <property type="entry name" value="Tscrpt_reg_LuxR_C"/>
</dbReference>
<dbReference type="SUPFAM" id="SSF46894">
    <property type="entry name" value="C-terminal effector domain of the bipartite response regulators"/>
    <property type="match status" value="1"/>
</dbReference>
<dbReference type="RefSeq" id="WP_123879368.1">
    <property type="nucleotide sequence ID" value="NZ_RPFZ01000001.1"/>
</dbReference>
<proteinExistence type="predicted"/>
<sequence length="263" mass="28016">MSANRNVAIICRNTITREGLCRILDETRFNVLQAADSPAQLTRADSPELPAGTLVLIDDGTCQCDAATVKDLHSAHPGIRPVVLTESFDYSAMIEALRSGAFGYIVKEISCEPLVNTLELVAHGEKVLPSQLADVLQTRPALGAVADVADVQAATNLSQREVEILEWLIMGCPNKVISRHMDISEATVKVHVKAILRKLNVKNRTQAAIWAANNGLRGRSFDEASTPALPLGTKAPAPVATEALVAADAIKWPTASAGLTVPA</sequence>
<dbReference type="PANTHER" id="PTHR44688">
    <property type="entry name" value="DNA-BINDING TRANSCRIPTIONAL ACTIVATOR DEVR_DOSR"/>
    <property type="match status" value="1"/>
</dbReference>
<evidence type="ECO:0000259" key="6">
    <source>
        <dbReference type="PROSITE" id="PS50110"/>
    </source>
</evidence>
<dbReference type="InterPro" id="IPR001789">
    <property type="entry name" value="Sig_transdc_resp-reg_receiver"/>
</dbReference>
<feature type="domain" description="HTH luxR-type" evidence="5">
    <location>
        <begin position="150"/>
        <end position="215"/>
    </location>
</feature>
<evidence type="ECO:0000256" key="2">
    <source>
        <dbReference type="ARBA" id="ARBA00023125"/>
    </source>
</evidence>
<comment type="caution">
    <text evidence="7">The sequence shown here is derived from an EMBL/GenBank/DDBJ whole genome shotgun (WGS) entry which is preliminary data.</text>
</comment>
<dbReference type="GO" id="GO:0003677">
    <property type="term" value="F:DNA binding"/>
    <property type="evidence" value="ECO:0007669"/>
    <property type="project" value="UniProtKB-KW"/>
</dbReference>